<accession>A0A9W7GGZ5</accession>
<gene>
    <name evidence="3" type="ORF">TrCOL_g13459</name>
</gene>
<feature type="compositionally biased region" description="Pro residues" evidence="1">
    <location>
        <begin position="152"/>
        <end position="164"/>
    </location>
</feature>
<evidence type="ECO:0000256" key="2">
    <source>
        <dbReference type="SAM" id="Phobius"/>
    </source>
</evidence>
<feature type="region of interest" description="Disordered" evidence="1">
    <location>
        <begin position="141"/>
        <end position="164"/>
    </location>
</feature>
<evidence type="ECO:0000313" key="4">
    <source>
        <dbReference type="Proteomes" id="UP001165065"/>
    </source>
</evidence>
<proteinExistence type="predicted"/>
<feature type="transmembrane region" description="Helical" evidence="2">
    <location>
        <begin position="100"/>
        <end position="124"/>
    </location>
</feature>
<keyword evidence="2" id="KW-0472">Membrane</keyword>
<dbReference type="OrthoDB" id="204117at2759"/>
<dbReference type="Proteomes" id="UP001165065">
    <property type="component" value="Unassembled WGS sequence"/>
</dbReference>
<keyword evidence="2" id="KW-0812">Transmembrane</keyword>
<dbReference type="AlphaFoldDB" id="A0A9W7GGZ5"/>
<keyword evidence="2" id="KW-1133">Transmembrane helix</keyword>
<evidence type="ECO:0000313" key="3">
    <source>
        <dbReference type="EMBL" id="GMI45736.1"/>
    </source>
</evidence>
<name>A0A9W7GGZ5_9STRA</name>
<reference evidence="4" key="1">
    <citation type="journal article" date="2023" name="Commun. Biol.">
        <title>Genome analysis of Parmales, the sister group of diatoms, reveals the evolutionary specialization of diatoms from phago-mixotrophs to photoautotrophs.</title>
        <authorList>
            <person name="Ban H."/>
            <person name="Sato S."/>
            <person name="Yoshikawa S."/>
            <person name="Yamada K."/>
            <person name="Nakamura Y."/>
            <person name="Ichinomiya M."/>
            <person name="Sato N."/>
            <person name="Blanc-Mathieu R."/>
            <person name="Endo H."/>
            <person name="Kuwata A."/>
            <person name="Ogata H."/>
        </authorList>
    </citation>
    <scope>NUCLEOTIDE SEQUENCE [LARGE SCALE GENOMIC DNA]</scope>
</reference>
<protein>
    <submittedName>
        <fullName evidence="3">Uncharacterized protein</fullName>
    </submittedName>
</protein>
<sequence length="249" mass="27819">MTNQARSHNMKYGKIVDMSYLAKKLTSFFLGASFLLIDLLSDTYFCVSLYHDESYADVSTGRKHAFLAFLVLSTTLWILSSFVIALSFKSSVGFHDQPSALQKIILLLCLTALVAFDLPMYLLAMPQRTVLVTDVRRSDLPTFSPSRKSPSSPSPNSPSSPRPPISNSLFVLGYSSRSEWKASTHYGLFSHLPTFLFEDIPLFIINAQISLSASVSFTSVLALIFSLFGIFRKGWTIYNFCREGFASQK</sequence>
<keyword evidence="4" id="KW-1185">Reference proteome</keyword>
<organism evidence="3 4">
    <name type="scientific">Triparma columacea</name>
    <dbReference type="NCBI Taxonomy" id="722753"/>
    <lineage>
        <taxon>Eukaryota</taxon>
        <taxon>Sar</taxon>
        <taxon>Stramenopiles</taxon>
        <taxon>Ochrophyta</taxon>
        <taxon>Bolidophyceae</taxon>
        <taxon>Parmales</taxon>
        <taxon>Triparmaceae</taxon>
        <taxon>Triparma</taxon>
    </lineage>
</organism>
<evidence type="ECO:0000256" key="1">
    <source>
        <dbReference type="SAM" id="MobiDB-lite"/>
    </source>
</evidence>
<comment type="caution">
    <text evidence="3">The sequence shown here is derived from an EMBL/GenBank/DDBJ whole genome shotgun (WGS) entry which is preliminary data.</text>
</comment>
<feature type="transmembrane region" description="Helical" evidence="2">
    <location>
        <begin position="65"/>
        <end position="88"/>
    </location>
</feature>
<feature type="transmembrane region" description="Helical" evidence="2">
    <location>
        <begin position="200"/>
        <end position="228"/>
    </location>
</feature>
<dbReference type="EMBL" id="BRYA01000263">
    <property type="protein sequence ID" value="GMI45736.1"/>
    <property type="molecule type" value="Genomic_DNA"/>
</dbReference>